<keyword evidence="4" id="KW-1185">Reference proteome</keyword>
<evidence type="ECO:0000313" key="3">
    <source>
        <dbReference type="EMBL" id="MCF6378171.1"/>
    </source>
</evidence>
<comment type="caution">
    <text evidence="3">The sequence shown here is derived from an EMBL/GenBank/DDBJ whole genome shotgun (WGS) entry which is preliminary data.</text>
</comment>
<dbReference type="Proteomes" id="UP001201161">
    <property type="component" value="Unassembled WGS sequence"/>
</dbReference>
<sequence>MSDDEFAQEESRFDDLLRSLGHRDSAEVRREIEASREYVDRRLEFLLANEQSSEAGAAHETTSAADFLAIPTDESPASISPLRRTDLEKTSDLLDNADPTGHVQDDRHMTPEVRMNDSLDALLARSAPPTTPSTAQLSTTLNFLVADTEERGGRRRRRPARLLAGAALAAVTFGAGAAANAAGLLPHWGPSDPSARHVQVMTSAAGGCTATYAVTPLDDNSDAAADAMIAAQRFLATFDTDGIDVAAAVDDYSRATADTSGPDSAGPDTQTQIQVLAIGAELYARLKGELEARGIDPALVTITSFDNCDYGSQP</sequence>
<evidence type="ECO:0000256" key="1">
    <source>
        <dbReference type="SAM" id="MobiDB-lite"/>
    </source>
</evidence>
<keyword evidence="2" id="KW-1133">Transmembrane helix</keyword>
<accession>A0ABS9HDH5</accession>
<feature type="region of interest" description="Disordered" evidence="1">
    <location>
        <begin position="51"/>
        <end position="84"/>
    </location>
</feature>
<dbReference type="RefSeq" id="WP_236401923.1">
    <property type="nucleotide sequence ID" value="NZ_JAKJHZ010000007.1"/>
</dbReference>
<name>A0ABS9HDH5_9ACTN</name>
<evidence type="ECO:0000313" key="4">
    <source>
        <dbReference type="Proteomes" id="UP001201161"/>
    </source>
</evidence>
<keyword evidence="2" id="KW-0812">Transmembrane</keyword>
<gene>
    <name evidence="3" type="ORF">L2K70_11210</name>
</gene>
<keyword evidence="2" id="KW-0472">Membrane</keyword>
<reference evidence="3 4" key="1">
    <citation type="submission" date="2022-01" db="EMBL/GenBank/DDBJ databases">
        <title>Nocardioides sp. nov., an actinomycete isolated from mining soil.</title>
        <authorList>
            <person name="Liu L."/>
        </authorList>
    </citation>
    <scope>NUCLEOTIDE SEQUENCE [LARGE SCALE GENOMIC DNA]</scope>
    <source>
        <strain evidence="3 4">KLBMP 9356</strain>
    </source>
</reference>
<evidence type="ECO:0000256" key="2">
    <source>
        <dbReference type="SAM" id="Phobius"/>
    </source>
</evidence>
<proteinExistence type="predicted"/>
<evidence type="ECO:0008006" key="5">
    <source>
        <dbReference type="Google" id="ProtNLM"/>
    </source>
</evidence>
<organism evidence="3 4">
    <name type="scientific">Nocardioides potassii</name>
    <dbReference type="NCBI Taxonomy" id="2911371"/>
    <lineage>
        <taxon>Bacteria</taxon>
        <taxon>Bacillati</taxon>
        <taxon>Actinomycetota</taxon>
        <taxon>Actinomycetes</taxon>
        <taxon>Propionibacteriales</taxon>
        <taxon>Nocardioidaceae</taxon>
        <taxon>Nocardioides</taxon>
    </lineage>
</organism>
<protein>
    <recommendedName>
        <fullName evidence="5">DUF5667 domain-containing protein</fullName>
    </recommendedName>
</protein>
<feature type="compositionally biased region" description="Polar residues" evidence="1">
    <location>
        <begin position="51"/>
        <end position="64"/>
    </location>
</feature>
<dbReference type="EMBL" id="JAKJHZ010000007">
    <property type="protein sequence ID" value="MCF6378171.1"/>
    <property type="molecule type" value="Genomic_DNA"/>
</dbReference>
<feature type="transmembrane region" description="Helical" evidence="2">
    <location>
        <begin position="162"/>
        <end position="185"/>
    </location>
</feature>